<protein>
    <submittedName>
        <fullName evidence="1">Uncharacterized protein</fullName>
    </submittedName>
</protein>
<accession>A0AB39V6E1</accession>
<evidence type="ECO:0000313" key="1">
    <source>
        <dbReference type="EMBL" id="XDU63031.1"/>
    </source>
</evidence>
<name>A0AB39V6E1_9FUSO</name>
<dbReference type="AlphaFoldDB" id="A0AB39V6E1"/>
<dbReference type="RefSeq" id="WP_369716944.1">
    <property type="nucleotide sequence ID" value="NZ_CP165647.1"/>
</dbReference>
<organism evidence="1">
    <name type="scientific">Leptotrichia alba</name>
    <dbReference type="NCBI Taxonomy" id="3239304"/>
    <lineage>
        <taxon>Bacteria</taxon>
        <taxon>Fusobacteriati</taxon>
        <taxon>Fusobacteriota</taxon>
        <taxon>Fusobacteriia</taxon>
        <taxon>Fusobacteriales</taxon>
        <taxon>Leptotrichiaceae</taxon>
        <taxon>Leptotrichia</taxon>
    </lineage>
</organism>
<reference evidence="1" key="1">
    <citation type="submission" date="2024-07" db="EMBL/GenBank/DDBJ databases">
        <authorList>
            <person name="Li X.-J."/>
            <person name="Wang X."/>
        </authorList>
    </citation>
    <scope>NUCLEOTIDE SEQUENCE</scope>
    <source>
        <strain evidence="1">HSP-536</strain>
    </source>
</reference>
<proteinExistence type="predicted"/>
<gene>
    <name evidence="1" type="ORF">AB8B28_04030</name>
</gene>
<sequence>MLIEIRKGIALGLLLTSFYGVKEHIYNLKTKFEEINGYKYKWSKDKKSTFIKKNLGYEKRFSKTASPEELENGLKKEYCNAVREIKKVDRKIVPGTNIPFKKATYTQVDDAYKEYLQKIAQIQQVVYAIVPDDNGNFEYYINCEYRGTKWNSDNSIYLTPLFYSSEANDYYSK</sequence>
<dbReference type="KEGG" id="lala:AB8B28_04030"/>
<dbReference type="EMBL" id="CP165647">
    <property type="protein sequence ID" value="XDU63031.1"/>
    <property type="molecule type" value="Genomic_DNA"/>
</dbReference>